<name>A0A1T1HA60_OCELI</name>
<dbReference type="FunFam" id="3.40.50.300:FF:000425">
    <property type="entry name" value="Probable ABC transporter, ATP-binding subunit"/>
    <property type="match status" value="1"/>
</dbReference>
<dbReference type="PROSITE" id="PS50893">
    <property type="entry name" value="ABC_TRANSPORTER_2"/>
    <property type="match status" value="1"/>
</dbReference>
<dbReference type="Proteomes" id="UP000190064">
    <property type="component" value="Unassembled WGS sequence"/>
</dbReference>
<evidence type="ECO:0000256" key="4">
    <source>
        <dbReference type="ARBA" id="ARBA00022741"/>
    </source>
</evidence>
<protein>
    <recommendedName>
        <fullName evidence="8">ABC transporter domain-containing protein</fullName>
    </recommendedName>
</protein>
<dbReference type="PANTHER" id="PTHR42781">
    <property type="entry name" value="SPERMIDINE/PUTRESCINE IMPORT ATP-BINDING PROTEIN POTA"/>
    <property type="match status" value="1"/>
</dbReference>
<dbReference type="GO" id="GO:0016887">
    <property type="term" value="F:ATP hydrolysis activity"/>
    <property type="evidence" value="ECO:0007669"/>
    <property type="project" value="InterPro"/>
</dbReference>
<evidence type="ECO:0000313" key="9">
    <source>
        <dbReference type="EMBL" id="OOV86620.1"/>
    </source>
</evidence>
<evidence type="ECO:0000256" key="7">
    <source>
        <dbReference type="ARBA" id="ARBA00023136"/>
    </source>
</evidence>
<reference evidence="9" key="1">
    <citation type="submission" date="2017-02" db="EMBL/GenBank/DDBJ databases">
        <title>Draft Genome Sequence of the Salt Water Bacterium Oceanospirillum linum ATCC 11336.</title>
        <authorList>
            <person name="Trachtenberg A.M."/>
            <person name="Carney J.G."/>
            <person name="Linnane J.D."/>
            <person name="Rheaume B.A."/>
            <person name="Pitts N.L."/>
            <person name="Mykles D.L."/>
            <person name="Maclea K.S."/>
        </authorList>
    </citation>
    <scope>NUCLEOTIDE SEQUENCE [LARGE SCALE GENOMIC DNA]</scope>
    <source>
        <strain evidence="9">ATCC 11336</strain>
    </source>
</reference>
<dbReference type="InterPro" id="IPR003593">
    <property type="entry name" value="AAA+_ATPase"/>
</dbReference>
<dbReference type="InterPro" id="IPR017871">
    <property type="entry name" value="ABC_transporter-like_CS"/>
</dbReference>
<dbReference type="SUPFAM" id="SSF52540">
    <property type="entry name" value="P-loop containing nucleoside triphosphate hydrolases"/>
    <property type="match status" value="1"/>
</dbReference>
<evidence type="ECO:0000313" key="10">
    <source>
        <dbReference type="Proteomes" id="UP000190064"/>
    </source>
</evidence>
<keyword evidence="6" id="KW-1278">Translocase</keyword>
<dbReference type="NCBIfam" id="TIGR03265">
    <property type="entry name" value="PhnT2"/>
    <property type="match status" value="1"/>
</dbReference>
<dbReference type="InterPro" id="IPR017666">
    <property type="entry name" value="AminoethylPonate_ABC_PhnT2"/>
</dbReference>
<evidence type="ECO:0000256" key="6">
    <source>
        <dbReference type="ARBA" id="ARBA00022967"/>
    </source>
</evidence>
<keyword evidence="3" id="KW-0997">Cell inner membrane</keyword>
<dbReference type="InterPro" id="IPR003439">
    <property type="entry name" value="ABC_transporter-like_ATP-bd"/>
</dbReference>
<dbReference type="PROSITE" id="PS00211">
    <property type="entry name" value="ABC_TRANSPORTER_1"/>
    <property type="match status" value="1"/>
</dbReference>
<dbReference type="GO" id="GO:0005524">
    <property type="term" value="F:ATP binding"/>
    <property type="evidence" value="ECO:0007669"/>
    <property type="project" value="UniProtKB-KW"/>
</dbReference>
<dbReference type="EMBL" id="MTSD02000005">
    <property type="protein sequence ID" value="OOV86620.1"/>
    <property type="molecule type" value="Genomic_DNA"/>
</dbReference>
<evidence type="ECO:0000256" key="5">
    <source>
        <dbReference type="ARBA" id="ARBA00022840"/>
    </source>
</evidence>
<dbReference type="Pfam" id="PF08402">
    <property type="entry name" value="TOBE_2"/>
    <property type="match status" value="1"/>
</dbReference>
<dbReference type="InterPro" id="IPR027417">
    <property type="entry name" value="P-loop_NTPase"/>
</dbReference>
<dbReference type="SMART" id="SM00382">
    <property type="entry name" value="AAA"/>
    <property type="match status" value="1"/>
</dbReference>
<keyword evidence="2" id="KW-1003">Cell membrane</keyword>
<evidence type="ECO:0000259" key="8">
    <source>
        <dbReference type="PROSITE" id="PS50893"/>
    </source>
</evidence>
<dbReference type="PANTHER" id="PTHR42781:SF5">
    <property type="entry name" value="PUTRESCINE TRANSPORT ATP-BINDING PROTEIN POTG"/>
    <property type="match status" value="1"/>
</dbReference>
<dbReference type="Gene3D" id="3.40.50.300">
    <property type="entry name" value="P-loop containing nucleotide triphosphate hydrolases"/>
    <property type="match status" value="1"/>
</dbReference>
<dbReference type="Pfam" id="PF00005">
    <property type="entry name" value="ABC_tran"/>
    <property type="match status" value="1"/>
</dbReference>
<sequence>MLQPNASGCSDYRDPETLMMAQPQQPITSACTPSAKRSHAPYLQVNKLWKHYGNFAALKEVSLEIEEGEFVCFLGPSGCGKTTLLRAIAGLDPQSRGEIVQGGQTISRLPPEQRDFGIVFQSYALFPNLTVTQNIAYGLRSLKKSRQEVAQKVNELLETIGLPDMAHKYPAQLSGGQQQRIALARALATEPSLLLLDEPLSALDARVRLHLRQEIRSLQRKLGITTIMVTHDQDEALAMADRIVVMNHGIIEQVGTPEQVYRRPVNAFVANFVGTMNLLPVKAANQQQVRVQSRLINSRSYKSKQMDAAWLAFRPEVAEIKPVGLHLDGNRYEGFSGTVLHTEFMGNFLRIEVSLPEFQQSVQVDVSSQHTDLTLCAPGYQVCVSVPVDELQVFERYNNSAATGAILSGKNEEVAA</sequence>
<keyword evidence="7" id="KW-0472">Membrane</keyword>
<gene>
    <name evidence="9" type="ORF">BTA35_0212055</name>
</gene>
<dbReference type="GO" id="GO:0022857">
    <property type="term" value="F:transmembrane transporter activity"/>
    <property type="evidence" value="ECO:0007669"/>
    <property type="project" value="InterPro"/>
</dbReference>
<dbReference type="InterPro" id="IPR013611">
    <property type="entry name" value="Transp-assoc_OB_typ2"/>
</dbReference>
<dbReference type="GO" id="GO:0015697">
    <property type="term" value="P:quaternary ammonium group transport"/>
    <property type="evidence" value="ECO:0007669"/>
    <property type="project" value="UniProtKB-ARBA"/>
</dbReference>
<keyword evidence="4" id="KW-0547">Nucleotide-binding</keyword>
<comment type="caution">
    <text evidence="9">The sequence shown here is derived from an EMBL/GenBank/DDBJ whole genome shotgun (WGS) entry which is preliminary data.</text>
</comment>
<proteinExistence type="predicted"/>
<keyword evidence="10" id="KW-1185">Reference proteome</keyword>
<dbReference type="GO" id="GO:0043190">
    <property type="term" value="C:ATP-binding cassette (ABC) transporter complex"/>
    <property type="evidence" value="ECO:0007669"/>
    <property type="project" value="InterPro"/>
</dbReference>
<keyword evidence="5" id="KW-0067">ATP-binding</keyword>
<evidence type="ECO:0000256" key="1">
    <source>
        <dbReference type="ARBA" id="ARBA00022448"/>
    </source>
</evidence>
<evidence type="ECO:0000256" key="2">
    <source>
        <dbReference type="ARBA" id="ARBA00022475"/>
    </source>
</evidence>
<dbReference type="Gene3D" id="2.40.50.100">
    <property type="match status" value="1"/>
</dbReference>
<keyword evidence="1" id="KW-0813">Transport</keyword>
<feature type="domain" description="ABC transporter" evidence="8">
    <location>
        <begin position="43"/>
        <end position="273"/>
    </location>
</feature>
<dbReference type="InterPro" id="IPR008995">
    <property type="entry name" value="Mo/tungstate-bd_C_term_dom"/>
</dbReference>
<organism evidence="9 10">
    <name type="scientific">Oceanospirillum linum</name>
    <dbReference type="NCBI Taxonomy" id="966"/>
    <lineage>
        <taxon>Bacteria</taxon>
        <taxon>Pseudomonadati</taxon>
        <taxon>Pseudomonadota</taxon>
        <taxon>Gammaproteobacteria</taxon>
        <taxon>Oceanospirillales</taxon>
        <taxon>Oceanospirillaceae</taxon>
        <taxon>Oceanospirillum</taxon>
    </lineage>
</organism>
<dbReference type="SUPFAM" id="SSF50331">
    <property type="entry name" value="MOP-like"/>
    <property type="match status" value="1"/>
</dbReference>
<dbReference type="InterPro" id="IPR050093">
    <property type="entry name" value="ABC_SmlMolc_Importer"/>
</dbReference>
<accession>A0A1T1HA60</accession>
<dbReference type="AlphaFoldDB" id="A0A1T1HA60"/>
<evidence type="ECO:0000256" key="3">
    <source>
        <dbReference type="ARBA" id="ARBA00022519"/>
    </source>
</evidence>
<dbReference type="STRING" id="966.BTA35_0212055"/>